<evidence type="ECO:0000259" key="5">
    <source>
        <dbReference type="Pfam" id="PF00172"/>
    </source>
</evidence>
<proteinExistence type="predicted"/>
<dbReference type="GO" id="GO:0008270">
    <property type="term" value="F:zinc ion binding"/>
    <property type="evidence" value="ECO:0007669"/>
    <property type="project" value="InterPro"/>
</dbReference>
<dbReference type="Gene3D" id="4.10.240.10">
    <property type="entry name" value="Zn(2)-C6 fungal-type DNA-binding domain"/>
    <property type="match status" value="1"/>
</dbReference>
<evidence type="ECO:0000313" key="6">
    <source>
        <dbReference type="EMBL" id="OJJ56180.1"/>
    </source>
</evidence>
<dbReference type="Pfam" id="PF00172">
    <property type="entry name" value="Zn_clus"/>
    <property type="match status" value="1"/>
</dbReference>
<evidence type="ECO:0000256" key="2">
    <source>
        <dbReference type="ARBA" id="ARBA00023125"/>
    </source>
</evidence>
<dbReference type="GO" id="GO:0003677">
    <property type="term" value="F:DNA binding"/>
    <property type="evidence" value="ECO:0007669"/>
    <property type="project" value="UniProtKB-KW"/>
</dbReference>
<keyword evidence="4" id="KW-0539">Nucleus</keyword>
<dbReference type="STRING" id="1036612.A0A1L9T9Q9"/>
<keyword evidence="7" id="KW-1185">Reference proteome</keyword>
<dbReference type="VEuPathDB" id="FungiDB:ASPSYDRAFT_406276"/>
<sequence length="105" mass="12060">MDSPGIVTHKSLTSKFFFPSHWQESNMYMGRMENFTHTRTCRRCSQKKIRYNKHQPCDSCSRSGSACVFPGPSRAPRRRKQPLKAQFLSHLKSLEEESAGSYSAT</sequence>
<evidence type="ECO:0000256" key="3">
    <source>
        <dbReference type="ARBA" id="ARBA00023163"/>
    </source>
</evidence>
<reference evidence="7" key="1">
    <citation type="journal article" date="2017" name="Genome Biol.">
        <title>Comparative genomics reveals high biological diversity and specific adaptations in the industrially and medically important fungal genus Aspergillus.</title>
        <authorList>
            <person name="de Vries R.P."/>
            <person name="Riley R."/>
            <person name="Wiebenga A."/>
            <person name="Aguilar-Osorio G."/>
            <person name="Amillis S."/>
            <person name="Uchima C.A."/>
            <person name="Anderluh G."/>
            <person name="Asadollahi M."/>
            <person name="Askin M."/>
            <person name="Barry K."/>
            <person name="Battaglia E."/>
            <person name="Bayram O."/>
            <person name="Benocci T."/>
            <person name="Braus-Stromeyer S.A."/>
            <person name="Caldana C."/>
            <person name="Canovas D."/>
            <person name="Cerqueira G.C."/>
            <person name="Chen F."/>
            <person name="Chen W."/>
            <person name="Choi C."/>
            <person name="Clum A."/>
            <person name="Dos Santos R.A."/>
            <person name="Damasio A.R."/>
            <person name="Diallinas G."/>
            <person name="Emri T."/>
            <person name="Fekete E."/>
            <person name="Flipphi M."/>
            <person name="Freyberg S."/>
            <person name="Gallo A."/>
            <person name="Gournas C."/>
            <person name="Habgood R."/>
            <person name="Hainaut M."/>
            <person name="Harispe M.L."/>
            <person name="Henrissat B."/>
            <person name="Hilden K.S."/>
            <person name="Hope R."/>
            <person name="Hossain A."/>
            <person name="Karabika E."/>
            <person name="Karaffa L."/>
            <person name="Karanyi Z."/>
            <person name="Krasevec N."/>
            <person name="Kuo A."/>
            <person name="Kusch H."/>
            <person name="LaButti K."/>
            <person name="Lagendijk E.L."/>
            <person name="Lapidus A."/>
            <person name="Levasseur A."/>
            <person name="Lindquist E."/>
            <person name="Lipzen A."/>
            <person name="Logrieco A.F."/>
            <person name="MacCabe A."/>
            <person name="Maekelae M.R."/>
            <person name="Malavazi I."/>
            <person name="Melin P."/>
            <person name="Meyer V."/>
            <person name="Mielnichuk N."/>
            <person name="Miskei M."/>
            <person name="Molnar A.P."/>
            <person name="Mule G."/>
            <person name="Ngan C.Y."/>
            <person name="Orejas M."/>
            <person name="Orosz E."/>
            <person name="Ouedraogo J.P."/>
            <person name="Overkamp K.M."/>
            <person name="Park H.-S."/>
            <person name="Perrone G."/>
            <person name="Piumi F."/>
            <person name="Punt P.J."/>
            <person name="Ram A.F."/>
            <person name="Ramon A."/>
            <person name="Rauscher S."/>
            <person name="Record E."/>
            <person name="Riano-Pachon D.M."/>
            <person name="Robert V."/>
            <person name="Roehrig J."/>
            <person name="Ruller R."/>
            <person name="Salamov A."/>
            <person name="Salih N.S."/>
            <person name="Samson R.A."/>
            <person name="Sandor E."/>
            <person name="Sanguinetti M."/>
            <person name="Schuetze T."/>
            <person name="Sepcic K."/>
            <person name="Shelest E."/>
            <person name="Sherlock G."/>
            <person name="Sophianopoulou V."/>
            <person name="Squina F.M."/>
            <person name="Sun H."/>
            <person name="Susca A."/>
            <person name="Todd R.B."/>
            <person name="Tsang A."/>
            <person name="Unkles S.E."/>
            <person name="van de Wiele N."/>
            <person name="van Rossen-Uffink D."/>
            <person name="Oliveira J.V."/>
            <person name="Vesth T.C."/>
            <person name="Visser J."/>
            <person name="Yu J.-H."/>
            <person name="Zhou M."/>
            <person name="Andersen M.R."/>
            <person name="Archer D.B."/>
            <person name="Baker S.E."/>
            <person name="Benoit I."/>
            <person name="Brakhage A.A."/>
            <person name="Braus G.H."/>
            <person name="Fischer R."/>
            <person name="Frisvad J.C."/>
            <person name="Goldman G.H."/>
            <person name="Houbraken J."/>
            <person name="Oakley B."/>
            <person name="Pocsi I."/>
            <person name="Scazzocchio C."/>
            <person name="Seiboth B."/>
            <person name="vanKuyk P.A."/>
            <person name="Wortman J."/>
            <person name="Dyer P.S."/>
            <person name="Grigoriev I.V."/>
        </authorList>
    </citation>
    <scope>NUCLEOTIDE SEQUENCE [LARGE SCALE GENOMIC DNA]</scope>
    <source>
        <strain evidence="7">CBS 593.65</strain>
    </source>
</reference>
<dbReference type="GO" id="GO:0000981">
    <property type="term" value="F:DNA-binding transcription factor activity, RNA polymerase II-specific"/>
    <property type="evidence" value="ECO:0007669"/>
    <property type="project" value="InterPro"/>
</dbReference>
<keyword evidence="2" id="KW-0238">DNA-binding</keyword>
<feature type="domain" description="Zn(2)-C6 fungal-type" evidence="5">
    <location>
        <begin position="40"/>
        <end position="74"/>
    </location>
</feature>
<dbReference type="EMBL" id="KV878591">
    <property type="protein sequence ID" value="OJJ56180.1"/>
    <property type="molecule type" value="Genomic_DNA"/>
</dbReference>
<protein>
    <recommendedName>
        <fullName evidence="5">Zn(2)-C6 fungal-type domain-containing protein</fullName>
    </recommendedName>
</protein>
<dbReference type="Proteomes" id="UP000184356">
    <property type="component" value="Unassembled WGS sequence"/>
</dbReference>
<evidence type="ECO:0000256" key="4">
    <source>
        <dbReference type="ARBA" id="ARBA00023242"/>
    </source>
</evidence>
<dbReference type="OrthoDB" id="3362851at2759"/>
<dbReference type="InterPro" id="IPR001138">
    <property type="entry name" value="Zn2Cys6_DnaBD"/>
</dbReference>
<name>A0A1L9T9Q9_9EURO</name>
<keyword evidence="1" id="KW-0805">Transcription regulation</keyword>
<dbReference type="AlphaFoldDB" id="A0A1L9T9Q9"/>
<dbReference type="InterPro" id="IPR036864">
    <property type="entry name" value="Zn2-C6_fun-type_DNA-bd_sf"/>
</dbReference>
<organism evidence="6 7">
    <name type="scientific">Aspergillus sydowii CBS 593.65</name>
    <dbReference type="NCBI Taxonomy" id="1036612"/>
    <lineage>
        <taxon>Eukaryota</taxon>
        <taxon>Fungi</taxon>
        <taxon>Dikarya</taxon>
        <taxon>Ascomycota</taxon>
        <taxon>Pezizomycotina</taxon>
        <taxon>Eurotiomycetes</taxon>
        <taxon>Eurotiomycetidae</taxon>
        <taxon>Eurotiales</taxon>
        <taxon>Aspergillaceae</taxon>
        <taxon>Aspergillus</taxon>
        <taxon>Aspergillus subgen. Nidulantes</taxon>
    </lineage>
</organism>
<evidence type="ECO:0000313" key="7">
    <source>
        <dbReference type="Proteomes" id="UP000184356"/>
    </source>
</evidence>
<dbReference type="RefSeq" id="XP_040699986.1">
    <property type="nucleotide sequence ID" value="XM_040846113.1"/>
</dbReference>
<dbReference type="GeneID" id="63762186"/>
<keyword evidence="3" id="KW-0804">Transcription</keyword>
<gene>
    <name evidence="6" type="ORF">ASPSYDRAFT_406276</name>
</gene>
<accession>A0A1L9T9Q9</accession>
<evidence type="ECO:0000256" key="1">
    <source>
        <dbReference type="ARBA" id="ARBA00023015"/>
    </source>
</evidence>
<dbReference type="SUPFAM" id="SSF57701">
    <property type="entry name" value="Zn2/Cys6 DNA-binding domain"/>
    <property type="match status" value="1"/>
</dbReference>